<comment type="caution">
    <text evidence="2">The sequence shown here is derived from an EMBL/GenBank/DDBJ whole genome shotgun (WGS) entry which is preliminary data.</text>
</comment>
<dbReference type="PANTHER" id="PTHR33993">
    <property type="entry name" value="GLYOXALASE-RELATED"/>
    <property type="match status" value="1"/>
</dbReference>
<dbReference type="SUPFAM" id="SSF54593">
    <property type="entry name" value="Glyoxalase/Bleomycin resistance protein/Dihydroxybiphenyl dioxygenase"/>
    <property type="match status" value="2"/>
</dbReference>
<dbReference type="InterPro" id="IPR037523">
    <property type="entry name" value="VOC_core"/>
</dbReference>
<dbReference type="EMBL" id="RKHQ01000001">
    <property type="protein sequence ID" value="ROR96901.1"/>
    <property type="molecule type" value="Genomic_DNA"/>
</dbReference>
<evidence type="ECO:0000313" key="2">
    <source>
        <dbReference type="EMBL" id="ROR96901.1"/>
    </source>
</evidence>
<dbReference type="InterPro" id="IPR029068">
    <property type="entry name" value="Glyas_Bleomycin-R_OHBP_Dase"/>
</dbReference>
<name>A0A3N2DAR0_9MICO</name>
<dbReference type="AlphaFoldDB" id="A0A3N2DAR0"/>
<dbReference type="CDD" id="cd07247">
    <property type="entry name" value="SgaA_N_like"/>
    <property type="match status" value="1"/>
</dbReference>
<sequence length="253" mass="26858">MGDRTREPFPRGTFCWADAGVRDLARTVDFYTGLFGWEARELDSVPGQYVTFLAEGRAVAGAGVAPVETDVWNLFLAVEDSEAEVTRCVAAGASLLVEPSAVPGSGRFTMLQDPSGAGVGLWEPAPFAGFEVLDAPGAPSWFELSTRDLPAAEAFYAEAFGWRFERAAVGVPYAQAFAGDRMVAGVMDANAFLPSEIPSHWGWYVTVEDAAASTARAVELGGTVVREPDPTPFGLLGWILDPGGASVKLHQPA</sequence>
<dbReference type="Pfam" id="PF00903">
    <property type="entry name" value="Glyoxalase"/>
    <property type="match status" value="2"/>
</dbReference>
<protein>
    <recommendedName>
        <fullName evidence="1">VOC domain-containing protein</fullName>
    </recommendedName>
</protein>
<dbReference type="InterPro" id="IPR004360">
    <property type="entry name" value="Glyas_Fos-R_dOase_dom"/>
</dbReference>
<dbReference type="Proteomes" id="UP000275356">
    <property type="component" value="Unassembled WGS sequence"/>
</dbReference>
<dbReference type="PROSITE" id="PS51819">
    <property type="entry name" value="VOC"/>
    <property type="match status" value="2"/>
</dbReference>
<reference evidence="2 3" key="1">
    <citation type="submission" date="2018-11" db="EMBL/GenBank/DDBJ databases">
        <title>Sequencing the genomes of 1000 actinobacteria strains.</title>
        <authorList>
            <person name="Klenk H.-P."/>
        </authorList>
    </citation>
    <scope>NUCLEOTIDE SEQUENCE [LARGE SCALE GENOMIC DNA]</scope>
    <source>
        <strain evidence="2 3">DSM 13521</strain>
    </source>
</reference>
<dbReference type="OrthoDB" id="9793039at2"/>
<dbReference type="PANTHER" id="PTHR33993:SF14">
    <property type="entry name" value="GB|AAF24581.1"/>
    <property type="match status" value="1"/>
</dbReference>
<accession>A0A3N2DAR0</accession>
<gene>
    <name evidence="2" type="ORF">EDD28_1494</name>
</gene>
<dbReference type="Gene3D" id="3.10.180.10">
    <property type="entry name" value="2,3-Dihydroxybiphenyl 1,2-Dioxygenase, domain 1"/>
    <property type="match status" value="2"/>
</dbReference>
<organism evidence="2 3">
    <name type="scientific">Salana multivorans</name>
    <dbReference type="NCBI Taxonomy" id="120377"/>
    <lineage>
        <taxon>Bacteria</taxon>
        <taxon>Bacillati</taxon>
        <taxon>Actinomycetota</taxon>
        <taxon>Actinomycetes</taxon>
        <taxon>Micrococcales</taxon>
        <taxon>Beutenbergiaceae</taxon>
        <taxon>Salana</taxon>
    </lineage>
</organism>
<feature type="domain" description="VOC" evidence="1">
    <location>
        <begin position="13"/>
        <end position="124"/>
    </location>
</feature>
<feature type="domain" description="VOC" evidence="1">
    <location>
        <begin position="138"/>
        <end position="252"/>
    </location>
</feature>
<evidence type="ECO:0000259" key="1">
    <source>
        <dbReference type="PROSITE" id="PS51819"/>
    </source>
</evidence>
<evidence type="ECO:0000313" key="3">
    <source>
        <dbReference type="Proteomes" id="UP000275356"/>
    </source>
</evidence>
<keyword evidence="3" id="KW-1185">Reference proteome</keyword>
<dbReference type="InterPro" id="IPR052164">
    <property type="entry name" value="Anthracycline_SecMetBiosynth"/>
</dbReference>
<dbReference type="RefSeq" id="WP_123739019.1">
    <property type="nucleotide sequence ID" value="NZ_RKHQ01000001.1"/>
</dbReference>
<proteinExistence type="predicted"/>